<feature type="domain" description="O-antigen ligase-related" evidence="6">
    <location>
        <begin position="202"/>
        <end position="329"/>
    </location>
</feature>
<feature type="transmembrane region" description="Helical" evidence="5">
    <location>
        <begin position="62"/>
        <end position="79"/>
    </location>
</feature>
<reference evidence="7 8" key="1">
    <citation type="submission" date="2020-08" db="EMBL/GenBank/DDBJ databases">
        <title>Genomic Encyclopedia of Type Strains, Phase IV (KMG-IV): sequencing the most valuable type-strain genomes for metagenomic binning, comparative biology and taxonomic classification.</title>
        <authorList>
            <person name="Goeker M."/>
        </authorList>
    </citation>
    <scope>NUCLEOTIDE SEQUENCE [LARGE SCALE GENOMIC DNA]</scope>
    <source>
        <strain evidence="7 8">DSM 21793</strain>
    </source>
</reference>
<feature type="transmembrane region" description="Helical" evidence="5">
    <location>
        <begin position="15"/>
        <end position="41"/>
    </location>
</feature>
<dbReference type="EMBL" id="JACIDK010000001">
    <property type="protein sequence ID" value="MBB3889567.1"/>
    <property type="molecule type" value="Genomic_DNA"/>
</dbReference>
<dbReference type="InterPro" id="IPR051533">
    <property type="entry name" value="WaaL-like"/>
</dbReference>
<evidence type="ECO:0000256" key="2">
    <source>
        <dbReference type="ARBA" id="ARBA00022692"/>
    </source>
</evidence>
<comment type="subcellular location">
    <subcellularLocation>
        <location evidence="1">Membrane</location>
        <topology evidence="1">Multi-pass membrane protein</topology>
    </subcellularLocation>
</comment>
<evidence type="ECO:0000256" key="3">
    <source>
        <dbReference type="ARBA" id="ARBA00022989"/>
    </source>
</evidence>
<evidence type="ECO:0000313" key="8">
    <source>
        <dbReference type="Proteomes" id="UP000530564"/>
    </source>
</evidence>
<dbReference type="RefSeq" id="WP_183769574.1">
    <property type="nucleotide sequence ID" value="NZ_JACIDK010000001.1"/>
</dbReference>
<sequence>MTAAQVGAPLRETSWYGWVLAFAFVLAPVAGWVGPLAFAPIVSLSGLLSLGALRIGERDRPAALAILVLSTWALVSMVWSPFHPTKAEQATAMKLVLQGVLYWALFRAAGSMTADSRTLALRIFAWGMALLGALLAVEALTGAGVYQALRNAMNDPIRPDLAVKNVAQGGFVLAVLTPAAALAGWRTGAGVWPGVLMAAGILGASFGLDADAPVIALVFSALAVWAVWRWPVWAPRVIGGVAAALFLAAPAIVWATRQLGWFQALEREVPLSWSMRMSYWRHAADWIGDHPLRGWGIDASRMFGPGITLHPHNGPLQVWLELGLIGAMAAAVFWFVAIASQSQDRRDVSRGVGVGTAVAYLTFSAVSFGVWQEWWLAVGGLAAAGCMAVQRQGRAENA</sequence>
<name>A0A839ZWK9_9CAUL</name>
<dbReference type="AlphaFoldDB" id="A0A839ZWK9"/>
<feature type="transmembrane region" description="Helical" evidence="5">
    <location>
        <begin position="121"/>
        <end position="146"/>
    </location>
</feature>
<feature type="transmembrane region" description="Helical" evidence="5">
    <location>
        <begin position="166"/>
        <end position="183"/>
    </location>
</feature>
<evidence type="ECO:0000256" key="4">
    <source>
        <dbReference type="ARBA" id="ARBA00023136"/>
    </source>
</evidence>
<dbReference type="Proteomes" id="UP000530564">
    <property type="component" value="Unassembled WGS sequence"/>
</dbReference>
<evidence type="ECO:0000256" key="1">
    <source>
        <dbReference type="ARBA" id="ARBA00004141"/>
    </source>
</evidence>
<dbReference type="PANTHER" id="PTHR37422:SF13">
    <property type="entry name" value="LIPOPOLYSACCHARIDE BIOSYNTHESIS PROTEIN PA4999-RELATED"/>
    <property type="match status" value="1"/>
</dbReference>
<dbReference type="Pfam" id="PF04932">
    <property type="entry name" value="Wzy_C"/>
    <property type="match status" value="1"/>
</dbReference>
<feature type="transmembrane region" description="Helical" evidence="5">
    <location>
        <begin position="237"/>
        <end position="256"/>
    </location>
</feature>
<feature type="transmembrane region" description="Helical" evidence="5">
    <location>
        <begin position="91"/>
        <end position="109"/>
    </location>
</feature>
<keyword evidence="7" id="KW-0436">Ligase</keyword>
<keyword evidence="2 5" id="KW-0812">Transmembrane</keyword>
<dbReference type="InterPro" id="IPR007016">
    <property type="entry name" value="O-antigen_ligase-rel_domated"/>
</dbReference>
<feature type="transmembrane region" description="Helical" evidence="5">
    <location>
        <begin position="351"/>
        <end position="368"/>
    </location>
</feature>
<dbReference type="GO" id="GO:0016874">
    <property type="term" value="F:ligase activity"/>
    <property type="evidence" value="ECO:0007669"/>
    <property type="project" value="UniProtKB-KW"/>
</dbReference>
<keyword evidence="8" id="KW-1185">Reference proteome</keyword>
<dbReference type="GO" id="GO:0016020">
    <property type="term" value="C:membrane"/>
    <property type="evidence" value="ECO:0007669"/>
    <property type="project" value="UniProtKB-SubCell"/>
</dbReference>
<evidence type="ECO:0000313" key="7">
    <source>
        <dbReference type="EMBL" id="MBB3889567.1"/>
    </source>
</evidence>
<feature type="transmembrane region" description="Helical" evidence="5">
    <location>
        <begin position="318"/>
        <end position="339"/>
    </location>
</feature>
<keyword evidence="3 5" id="KW-1133">Transmembrane helix</keyword>
<protein>
    <submittedName>
        <fullName evidence="7">O-antigen ligase</fullName>
    </submittedName>
</protein>
<comment type="caution">
    <text evidence="7">The sequence shown here is derived from an EMBL/GenBank/DDBJ whole genome shotgun (WGS) entry which is preliminary data.</text>
</comment>
<organism evidence="7 8">
    <name type="scientific">Phenylobacterium haematophilum</name>
    <dbReference type="NCBI Taxonomy" id="98513"/>
    <lineage>
        <taxon>Bacteria</taxon>
        <taxon>Pseudomonadati</taxon>
        <taxon>Pseudomonadota</taxon>
        <taxon>Alphaproteobacteria</taxon>
        <taxon>Caulobacterales</taxon>
        <taxon>Caulobacteraceae</taxon>
        <taxon>Phenylobacterium</taxon>
    </lineage>
</organism>
<evidence type="ECO:0000256" key="5">
    <source>
        <dbReference type="SAM" id="Phobius"/>
    </source>
</evidence>
<feature type="transmembrane region" description="Helical" evidence="5">
    <location>
        <begin position="214"/>
        <end position="230"/>
    </location>
</feature>
<gene>
    <name evidence="7" type="ORF">GGQ61_000264</name>
</gene>
<dbReference type="PANTHER" id="PTHR37422">
    <property type="entry name" value="TEICHURONIC ACID BIOSYNTHESIS PROTEIN TUAE"/>
    <property type="match status" value="1"/>
</dbReference>
<evidence type="ECO:0000259" key="6">
    <source>
        <dbReference type="Pfam" id="PF04932"/>
    </source>
</evidence>
<accession>A0A839ZWK9</accession>
<keyword evidence="4 5" id="KW-0472">Membrane</keyword>
<proteinExistence type="predicted"/>